<sequence length="585" mass="64144">MACWRLNEPPLAWGVPFCGVAGSHPFSREVGGSPPPLLQAILIGRLRGSLTSLLMAFITASSLSGLNLFSSLPSTPPPNDRTIPTSTTSPSPPIPIPKYPPPLKKSLKSETNPALKTAHRRTKYYKPVKQGVISSEGDRSVVVGESGVSYLLPGAPFEFQYSYSETPKVKPLAIREPAFLPFATPTMARPWTGKAPLKKKKDKKIRLFDSFNPPPPGKKGVKHVEMPGPFPLGKYPKEGKTREEILGEPLKKWEIKMLVQPHLSNNRQVNLGEEKTGGKIIHQVGGVVYLFRGRNYNYRTHPQYPVMLWKPATPVYPKLIQEAPEGLTKSEADELRKKGEKLLPICKLAKNGVYISLVKDVRIAFEGSPLVKIDCKGMHASDYKKLGAKLKELVPCVLLSFDDEQILMWRGQGWKSMYQDAPLALTPTEAGIADTQDKGASVCDSKEDNDCCEADAKTGSTSPKMMSLWKHAIESSKAFLLDDINLGPDALLKKVEEFDGISQATEHSSPVLILSGEDATSSSMATFGDDPRSAGSTEADIYSDDDSDDYESYDSDSFEEVDLSVPLGSLPVDMIAEKAEKLGWE</sequence>
<keyword evidence="5" id="KW-0508">mRNA splicing</keyword>
<dbReference type="GO" id="GO:0006397">
    <property type="term" value="P:mRNA processing"/>
    <property type="evidence" value="ECO:0007669"/>
    <property type="project" value="UniProtKB-KW"/>
</dbReference>
<dbReference type="InterPro" id="IPR035920">
    <property type="entry name" value="YhbY-like_sf"/>
</dbReference>
<keyword evidence="1" id="KW-0507">mRNA processing</keyword>
<keyword evidence="2" id="KW-0677">Repeat</keyword>
<keyword evidence="11" id="KW-1185">Reference proteome</keyword>
<dbReference type="OrthoDB" id="2021019at2759"/>
<dbReference type="InterPro" id="IPR044599">
    <property type="entry name" value="CAF1P_plant"/>
</dbReference>
<dbReference type="EMBL" id="RXIC02000025">
    <property type="protein sequence ID" value="KAB1207885.1"/>
    <property type="molecule type" value="Genomic_DNA"/>
</dbReference>
<proteinExistence type="predicted"/>
<dbReference type="SUPFAM" id="SSF75471">
    <property type="entry name" value="YhbY-like"/>
    <property type="match status" value="1"/>
</dbReference>
<dbReference type="Gene3D" id="3.30.110.60">
    <property type="entry name" value="YhbY-like"/>
    <property type="match status" value="1"/>
</dbReference>
<dbReference type="Pfam" id="PF01985">
    <property type="entry name" value="CRS1_YhbY"/>
    <property type="match status" value="1"/>
</dbReference>
<feature type="region of interest" description="Disordered" evidence="8">
    <location>
        <begin position="74"/>
        <end position="95"/>
    </location>
</feature>
<keyword evidence="4" id="KW-0809">Transit peptide</keyword>
<dbReference type="GO" id="GO:1990904">
    <property type="term" value="C:ribonucleoprotein complex"/>
    <property type="evidence" value="ECO:0007669"/>
    <property type="project" value="UniProtKB-KW"/>
</dbReference>
<comment type="caution">
    <text evidence="10">The sequence shown here is derived from an EMBL/GenBank/DDBJ whole genome shotgun (WGS) entry which is preliminary data.</text>
</comment>
<keyword evidence="3 7" id="KW-0694">RNA-binding</keyword>
<feature type="compositionally biased region" description="Acidic residues" evidence="8">
    <location>
        <begin position="541"/>
        <end position="558"/>
    </location>
</feature>
<evidence type="ECO:0000256" key="8">
    <source>
        <dbReference type="SAM" id="MobiDB-lite"/>
    </source>
</evidence>
<evidence type="ECO:0000256" key="3">
    <source>
        <dbReference type="ARBA" id="ARBA00022884"/>
    </source>
</evidence>
<feature type="region of interest" description="Disordered" evidence="8">
    <location>
        <begin position="207"/>
        <end position="237"/>
    </location>
</feature>
<feature type="region of interest" description="Disordered" evidence="8">
    <location>
        <begin position="522"/>
        <end position="558"/>
    </location>
</feature>
<evidence type="ECO:0000313" key="11">
    <source>
        <dbReference type="Proteomes" id="UP000516437"/>
    </source>
</evidence>
<evidence type="ECO:0000256" key="6">
    <source>
        <dbReference type="ARBA" id="ARBA00023274"/>
    </source>
</evidence>
<dbReference type="PROSITE" id="PS51295">
    <property type="entry name" value="CRM"/>
    <property type="match status" value="1"/>
</dbReference>
<dbReference type="FunFam" id="3.30.110.60:FF:000002">
    <property type="entry name" value="CRS2-associated factor 1, chloroplastic"/>
    <property type="match status" value="1"/>
</dbReference>
<reference evidence="10 11" key="1">
    <citation type="journal article" date="2019" name="Plant Biotechnol. J.">
        <title>The red bayberry genome and genetic basis of sex determination.</title>
        <authorList>
            <person name="Jia H.M."/>
            <person name="Jia H.J."/>
            <person name="Cai Q.L."/>
            <person name="Wang Y."/>
            <person name="Zhao H.B."/>
            <person name="Yang W.F."/>
            <person name="Wang G.Y."/>
            <person name="Li Y.H."/>
            <person name="Zhan D.L."/>
            <person name="Shen Y.T."/>
            <person name="Niu Q.F."/>
            <person name="Chang L."/>
            <person name="Qiu J."/>
            <person name="Zhao L."/>
            <person name="Xie H.B."/>
            <person name="Fu W.Y."/>
            <person name="Jin J."/>
            <person name="Li X.W."/>
            <person name="Jiao Y."/>
            <person name="Zhou C.C."/>
            <person name="Tu T."/>
            <person name="Chai C.Y."/>
            <person name="Gao J.L."/>
            <person name="Fan L.J."/>
            <person name="van de Weg E."/>
            <person name="Wang J.Y."/>
            <person name="Gao Z.S."/>
        </authorList>
    </citation>
    <scope>NUCLEOTIDE SEQUENCE [LARGE SCALE GENOMIC DNA]</scope>
    <source>
        <tissue evidence="10">Leaves</tissue>
    </source>
</reference>
<evidence type="ECO:0000256" key="2">
    <source>
        <dbReference type="ARBA" id="ARBA00022737"/>
    </source>
</evidence>
<dbReference type="SMART" id="SM01103">
    <property type="entry name" value="CRS1_YhbY"/>
    <property type="match status" value="1"/>
</dbReference>
<evidence type="ECO:0000256" key="5">
    <source>
        <dbReference type="ARBA" id="ARBA00023187"/>
    </source>
</evidence>
<dbReference type="InterPro" id="IPR001890">
    <property type="entry name" value="RNA-binding_CRM"/>
</dbReference>
<dbReference type="PANTHER" id="PTHR46247:SF3">
    <property type="entry name" value="CRS2-ASSOCIATED FACTOR 2, CHLOROPLASTIC"/>
    <property type="match status" value="1"/>
</dbReference>
<gene>
    <name evidence="10" type="ORF">CJ030_MR7G024247</name>
</gene>
<evidence type="ECO:0000313" key="10">
    <source>
        <dbReference type="EMBL" id="KAB1207885.1"/>
    </source>
</evidence>
<evidence type="ECO:0000256" key="4">
    <source>
        <dbReference type="ARBA" id="ARBA00022946"/>
    </source>
</evidence>
<dbReference type="AlphaFoldDB" id="A0A6A1V655"/>
<dbReference type="PANTHER" id="PTHR46247">
    <property type="entry name" value="CRS2-ASSOCIATED FACTOR 1, CHLOROPLASTIC"/>
    <property type="match status" value="1"/>
</dbReference>
<dbReference type="Proteomes" id="UP000516437">
    <property type="component" value="Chromosome 7"/>
</dbReference>
<feature type="domain" description="CRM" evidence="9">
    <location>
        <begin position="325"/>
        <end position="421"/>
    </location>
</feature>
<organism evidence="10 11">
    <name type="scientific">Morella rubra</name>
    <name type="common">Chinese bayberry</name>
    <dbReference type="NCBI Taxonomy" id="262757"/>
    <lineage>
        <taxon>Eukaryota</taxon>
        <taxon>Viridiplantae</taxon>
        <taxon>Streptophyta</taxon>
        <taxon>Embryophyta</taxon>
        <taxon>Tracheophyta</taxon>
        <taxon>Spermatophyta</taxon>
        <taxon>Magnoliopsida</taxon>
        <taxon>eudicotyledons</taxon>
        <taxon>Gunneridae</taxon>
        <taxon>Pentapetalae</taxon>
        <taxon>rosids</taxon>
        <taxon>fabids</taxon>
        <taxon>Fagales</taxon>
        <taxon>Myricaceae</taxon>
        <taxon>Morella</taxon>
    </lineage>
</organism>
<protein>
    <submittedName>
        <fullName evidence="10">CRS2-associated factor 2, chloroplastic</fullName>
    </submittedName>
</protein>
<dbReference type="GO" id="GO:0000373">
    <property type="term" value="P:Group II intron splicing"/>
    <property type="evidence" value="ECO:0007669"/>
    <property type="project" value="InterPro"/>
</dbReference>
<evidence type="ECO:0000259" key="9">
    <source>
        <dbReference type="PROSITE" id="PS51295"/>
    </source>
</evidence>
<keyword evidence="6" id="KW-0687">Ribonucleoprotein</keyword>
<dbReference type="GO" id="GO:0003723">
    <property type="term" value="F:RNA binding"/>
    <property type="evidence" value="ECO:0007669"/>
    <property type="project" value="UniProtKB-UniRule"/>
</dbReference>
<evidence type="ECO:0000256" key="7">
    <source>
        <dbReference type="PROSITE-ProRule" id="PRU00626"/>
    </source>
</evidence>
<name>A0A6A1V655_9ROSI</name>
<accession>A0A6A1V655</accession>
<evidence type="ECO:0000256" key="1">
    <source>
        <dbReference type="ARBA" id="ARBA00022664"/>
    </source>
</evidence>